<dbReference type="PROSITE" id="PS50263">
    <property type="entry name" value="CN_HYDROLASE"/>
    <property type="match status" value="1"/>
</dbReference>
<dbReference type="InterPro" id="IPR003010">
    <property type="entry name" value="C-N_Hydrolase"/>
</dbReference>
<dbReference type="SUPFAM" id="SSF56317">
    <property type="entry name" value="Carbon-nitrogen hydrolase"/>
    <property type="match status" value="1"/>
</dbReference>
<dbReference type="PANTHER" id="PTHR43674:SF2">
    <property type="entry name" value="BETA-UREIDOPROPIONASE"/>
    <property type="match status" value="1"/>
</dbReference>
<comment type="caution">
    <text evidence="3">The sequence shown here is derived from an EMBL/GenBank/DDBJ whole genome shotgun (WGS) entry which is preliminary data.</text>
</comment>
<proteinExistence type="predicted"/>
<dbReference type="Pfam" id="PF00795">
    <property type="entry name" value="CN_hydrolase"/>
    <property type="match status" value="1"/>
</dbReference>
<evidence type="ECO:0000259" key="2">
    <source>
        <dbReference type="PROSITE" id="PS50263"/>
    </source>
</evidence>
<evidence type="ECO:0000313" key="3">
    <source>
        <dbReference type="EMBL" id="OGC39728.1"/>
    </source>
</evidence>
<dbReference type="InterPro" id="IPR050345">
    <property type="entry name" value="Aliph_Amidase/BUP"/>
</dbReference>
<sequence length="260" mass="29111">MKIGFVQFAPVFGDRNANLNTVARLIEGCSADLLLIPELFSTGYTFASHKELLSLAEPVTGPTFEALLQLCKKKSICLAYGYAEKDNDVIYNSMAMIDPNGLIGNYRKIHLFWDEKDLFAPGNNGFQVLEYEGTKYGLMICFDWIYPESARTLALRGAQVILHPSNLVLPYCPDAMVTRAIENRVYTVTANRIGEESRAGKNYAFIGMSEIVAPDGKILCRAQKEECCQVVDIEPGIALNKKVTPRNDLLADRHVKYYQH</sequence>
<dbReference type="Gene3D" id="3.60.110.10">
    <property type="entry name" value="Carbon-nitrogen hydrolase"/>
    <property type="match status" value="1"/>
</dbReference>
<evidence type="ECO:0000313" key="4">
    <source>
        <dbReference type="Proteomes" id="UP000177025"/>
    </source>
</evidence>
<dbReference type="InterPro" id="IPR036526">
    <property type="entry name" value="C-N_Hydrolase_sf"/>
</dbReference>
<dbReference type="Proteomes" id="UP000177025">
    <property type="component" value="Unassembled WGS sequence"/>
</dbReference>
<reference evidence="3 4" key="1">
    <citation type="journal article" date="2016" name="Nat. Commun.">
        <title>Thousands of microbial genomes shed light on interconnected biogeochemical processes in an aquifer system.</title>
        <authorList>
            <person name="Anantharaman K."/>
            <person name="Brown C.T."/>
            <person name="Hug L.A."/>
            <person name="Sharon I."/>
            <person name="Castelle C.J."/>
            <person name="Probst A.J."/>
            <person name="Thomas B.C."/>
            <person name="Singh A."/>
            <person name="Wilkins M.J."/>
            <person name="Karaoz U."/>
            <person name="Brodie E.L."/>
            <person name="Williams K.H."/>
            <person name="Hubbard S.S."/>
            <person name="Banfield J.F."/>
        </authorList>
    </citation>
    <scope>NUCLEOTIDE SEQUENCE [LARGE SCALE GENOMIC DNA]</scope>
</reference>
<dbReference type="GO" id="GO:0016811">
    <property type="term" value="F:hydrolase activity, acting on carbon-nitrogen (but not peptide) bonds, in linear amides"/>
    <property type="evidence" value="ECO:0007669"/>
    <property type="project" value="TreeGrafter"/>
</dbReference>
<protein>
    <recommendedName>
        <fullName evidence="2">CN hydrolase domain-containing protein</fullName>
    </recommendedName>
</protein>
<dbReference type="PANTHER" id="PTHR43674">
    <property type="entry name" value="NITRILASE C965.09-RELATED"/>
    <property type="match status" value="1"/>
</dbReference>
<evidence type="ECO:0000256" key="1">
    <source>
        <dbReference type="ARBA" id="ARBA00022801"/>
    </source>
</evidence>
<gene>
    <name evidence="3" type="ORF">A2Y85_02460</name>
</gene>
<dbReference type="EMBL" id="MEUM01000132">
    <property type="protein sequence ID" value="OGC39728.1"/>
    <property type="molecule type" value="Genomic_DNA"/>
</dbReference>
<name>A0A1F4U435_UNCW3</name>
<accession>A0A1F4U435</accession>
<dbReference type="AlphaFoldDB" id="A0A1F4U435"/>
<keyword evidence="1" id="KW-0378">Hydrolase</keyword>
<feature type="domain" description="CN hydrolase" evidence="2">
    <location>
        <begin position="1"/>
        <end position="235"/>
    </location>
</feature>
<organism evidence="3 4">
    <name type="scientific">candidate division WOR-3 bacterium RBG_13_43_14</name>
    <dbReference type="NCBI Taxonomy" id="1802590"/>
    <lineage>
        <taxon>Bacteria</taxon>
        <taxon>Bacteria division WOR-3</taxon>
    </lineage>
</organism>